<evidence type="ECO:0000256" key="14">
    <source>
        <dbReference type="ARBA" id="ARBA00045077"/>
    </source>
</evidence>
<dbReference type="EMBL" id="JAPEVA010000103">
    <property type="protein sequence ID" value="KAJ4399619.1"/>
    <property type="molecule type" value="Genomic_DNA"/>
</dbReference>
<feature type="signal peptide" evidence="16">
    <location>
        <begin position="1"/>
        <end position="18"/>
    </location>
</feature>
<keyword evidence="9" id="KW-0503">Monooxygenase</keyword>
<keyword evidence="19" id="KW-1185">Reference proteome</keyword>
<keyword evidence="8" id="KW-0186">Copper</keyword>
<reference evidence="18" key="1">
    <citation type="submission" date="2022-10" db="EMBL/GenBank/DDBJ databases">
        <title>Tapping the CABI collections for fungal endophytes: first genome assemblies for Collariella, Neodidymelliopsis, Ascochyta clinopodiicola, Didymella pomorum, Didymosphaeria variabile, Neocosmospora piperis and Neocucurbitaria cava.</title>
        <authorList>
            <person name="Hill R."/>
        </authorList>
    </citation>
    <scope>NUCLEOTIDE SEQUENCE</scope>
    <source>
        <strain evidence="18">IMI 355091</strain>
    </source>
</reference>
<evidence type="ECO:0000313" key="19">
    <source>
        <dbReference type="Proteomes" id="UP001140510"/>
    </source>
</evidence>
<comment type="catalytic activity">
    <reaction evidence="14">
        <text>[(1-&gt;4)-beta-D-glucosyl]n+m + reduced acceptor + O2 = 4-dehydro-beta-D-glucosyl-[(1-&gt;4)-beta-D-glucosyl]n-1 + [(1-&gt;4)-beta-D-glucosyl]m + acceptor + H2O.</text>
        <dbReference type="EC" id="1.14.99.56"/>
    </reaction>
</comment>
<evidence type="ECO:0000256" key="6">
    <source>
        <dbReference type="ARBA" id="ARBA00023001"/>
    </source>
</evidence>
<evidence type="ECO:0000256" key="13">
    <source>
        <dbReference type="ARBA" id="ARBA00044502"/>
    </source>
</evidence>
<keyword evidence="10" id="KW-1015">Disulfide bond</keyword>
<dbReference type="GO" id="GO:0046872">
    <property type="term" value="F:metal ion binding"/>
    <property type="evidence" value="ECO:0007669"/>
    <property type="project" value="UniProtKB-KW"/>
</dbReference>
<keyword evidence="3" id="KW-0964">Secreted</keyword>
<dbReference type="GO" id="GO:0005576">
    <property type="term" value="C:extracellular region"/>
    <property type="evidence" value="ECO:0007669"/>
    <property type="project" value="UniProtKB-SubCell"/>
</dbReference>
<dbReference type="CDD" id="cd21175">
    <property type="entry name" value="LPMO_AA9"/>
    <property type="match status" value="1"/>
</dbReference>
<dbReference type="Pfam" id="PF03443">
    <property type="entry name" value="AA9"/>
    <property type="match status" value="1"/>
</dbReference>
<evidence type="ECO:0000256" key="10">
    <source>
        <dbReference type="ARBA" id="ARBA00023157"/>
    </source>
</evidence>
<comment type="subcellular location">
    <subcellularLocation>
        <location evidence="2">Secreted</location>
    </subcellularLocation>
</comment>
<evidence type="ECO:0000256" key="11">
    <source>
        <dbReference type="ARBA" id="ARBA00023277"/>
    </source>
</evidence>
<accession>A0A9W8Z7P4</accession>
<evidence type="ECO:0000256" key="7">
    <source>
        <dbReference type="ARBA" id="ARBA00023002"/>
    </source>
</evidence>
<dbReference type="PANTHER" id="PTHR33353:SF10">
    <property type="entry name" value="ENDO-BETA-1,4-GLUCANASE D"/>
    <property type="match status" value="1"/>
</dbReference>
<keyword evidence="7" id="KW-0560">Oxidoreductase</keyword>
<name>A0A9W8Z7P4_9PLEO</name>
<sequence length="272" mass="29296">MRLFSSIILALVTTLTRAHYNFERLIVNGQTTGPYEYVRALGPMVGNGPFYDVKHSDIRCNNGSFAAASKTKTYPVKAGDTVGFTVRDVLGHPGPLFAYMSKSTVANVSAYQGEGDWFKIYEMGVKTYANYSLAMTWLSDGWTKFDFKIPKDIENGQYLLRAEHIAVHAAGGPDGAGAQFYIGCAQIEVSGATGKKPSPVGKFPGIYSSRDPGIYFSPYWPPIVNYTMPGLKVYPEGGSFPAFTADPAKPVATQPLPASFAGAKPTAAAFVA</sequence>
<evidence type="ECO:0000256" key="9">
    <source>
        <dbReference type="ARBA" id="ARBA00023033"/>
    </source>
</evidence>
<dbReference type="InterPro" id="IPR005103">
    <property type="entry name" value="AA9_LPMO"/>
</dbReference>
<dbReference type="Gene3D" id="2.70.50.70">
    <property type="match status" value="1"/>
</dbReference>
<gene>
    <name evidence="18" type="ORF">N0V91_009271</name>
</gene>
<evidence type="ECO:0000256" key="8">
    <source>
        <dbReference type="ARBA" id="ARBA00023008"/>
    </source>
</evidence>
<evidence type="ECO:0000256" key="4">
    <source>
        <dbReference type="ARBA" id="ARBA00022723"/>
    </source>
</evidence>
<evidence type="ECO:0000256" key="2">
    <source>
        <dbReference type="ARBA" id="ARBA00004613"/>
    </source>
</evidence>
<dbReference type="InterPro" id="IPR049892">
    <property type="entry name" value="AA9"/>
</dbReference>
<comment type="caution">
    <text evidence="18">The sequence shown here is derived from an EMBL/GenBank/DDBJ whole genome shotgun (WGS) entry which is preliminary data.</text>
</comment>
<evidence type="ECO:0000256" key="1">
    <source>
        <dbReference type="ARBA" id="ARBA00001973"/>
    </source>
</evidence>
<keyword evidence="6" id="KW-0136">Cellulose degradation</keyword>
<keyword evidence="12" id="KW-0624">Polysaccharide degradation</keyword>
<evidence type="ECO:0000256" key="15">
    <source>
        <dbReference type="ARBA" id="ARBA00047174"/>
    </source>
</evidence>
<evidence type="ECO:0000256" key="12">
    <source>
        <dbReference type="ARBA" id="ARBA00023326"/>
    </source>
</evidence>
<evidence type="ECO:0000256" key="5">
    <source>
        <dbReference type="ARBA" id="ARBA00022729"/>
    </source>
</evidence>
<dbReference type="AlphaFoldDB" id="A0A9W8Z7P4"/>
<dbReference type="GO" id="GO:0030245">
    <property type="term" value="P:cellulose catabolic process"/>
    <property type="evidence" value="ECO:0007669"/>
    <property type="project" value="UniProtKB-KW"/>
</dbReference>
<evidence type="ECO:0000259" key="17">
    <source>
        <dbReference type="Pfam" id="PF03443"/>
    </source>
</evidence>
<evidence type="ECO:0000313" key="18">
    <source>
        <dbReference type="EMBL" id="KAJ4399619.1"/>
    </source>
</evidence>
<dbReference type="GO" id="GO:0004497">
    <property type="term" value="F:monooxygenase activity"/>
    <property type="evidence" value="ECO:0007669"/>
    <property type="project" value="UniProtKB-KW"/>
</dbReference>
<dbReference type="Proteomes" id="UP001140510">
    <property type="component" value="Unassembled WGS sequence"/>
</dbReference>
<evidence type="ECO:0000256" key="16">
    <source>
        <dbReference type="SAM" id="SignalP"/>
    </source>
</evidence>
<proteinExistence type="inferred from homology"/>
<evidence type="ECO:0000256" key="3">
    <source>
        <dbReference type="ARBA" id="ARBA00022525"/>
    </source>
</evidence>
<comment type="similarity">
    <text evidence="13">Belongs to the polysaccharide monooxygenase AA9 family.</text>
</comment>
<organism evidence="18 19">
    <name type="scientific">Didymella pomorum</name>
    <dbReference type="NCBI Taxonomy" id="749634"/>
    <lineage>
        <taxon>Eukaryota</taxon>
        <taxon>Fungi</taxon>
        <taxon>Dikarya</taxon>
        <taxon>Ascomycota</taxon>
        <taxon>Pezizomycotina</taxon>
        <taxon>Dothideomycetes</taxon>
        <taxon>Pleosporomycetidae</taxon>
        <taxon>Pleosporales</taxon>
        <taxon>Pleosporineae</taxon>
        <taxon>Didymellaceae</taxon>
        <taxon>Didymella</taxon>
    </lineage>
</organism>
<feature type="domain" description="Auxiliary Activity family 9 catalytic" evidence="17">
    <location>
        <begin position="19"/>
        <end position="220"/>
    </location>
</feature>
<keyword evidence="5 16" id="KW-0732">Signal</keyword>
<dbReference type="EC" id="1.14.99.56" evidence="15"/>
<dbReference type="OrthoDB" id="6038816at2759"/>
<comment type="cofactor">
    <cofactor evidence="1">
        <name>Cu(2+)</name>
        <dbReference type="ChEBI" id="CHEBI:29036"/>
    </cofactor>
</comment>
<keyword evidence="11" id="KW-0119">Carbohydrate metabolism</keyword>
<dbReference type="PANTHER" id="PTHR33353">
    <property type="entry name" value="PUTATIVE (AFU_ORTHOLOGUE AFUA_1G12560)-RELATED"/>
    <property type="match status" value="1"/>
</dbReference>
<keyword evidence="4" id="KW-0479">Metal-binding</keyword>
<feature type="chain" id="PRO_5040944590" description="lytic cellulose monooxygenase (C4-dehydrogenating)" evidence="16">
    <location>
        <begin position="19"/>
        <end position="272"/>
    </location>
</feature>
<protein>
    <recommendedName>
        <fullName evidence="15">lytic cellulose monooxygenase (C4-dehydrogenating)</fullName>
        <ecNumber evidence="15">1.14.99.56</ecNumber>
    </recommendedName>
</protein>